<dbReference type="GO" id="GO:1990904">
    <property type="term" value="C:ribonucleoprotein complex"/>
    <property type="evidence" value="ECO:0007669"/>
    <property type="project" value="UniProtKB-KW"/>
</dbReference>
<evidence type="ECO:0000256" key="1">
    <source>
        <dbReference type="ARBA" id="ARBA00006700"/>
    </source>
</evidence>
<evidence type="ECO:0000313" key="5">
    <source>
        <dbReference type="Proteomes" id="UP000078348"/>
    </source>
</evidence>
<dbReference type="EMBL" id="LXWW01000096">
    <property type="protein sequence ID" value="OAO16134.1"/>
    <property type="molecule type" value="Genomic_DNA"/>
</dbReference>
<dbReference type="GO" id="GO:0006412">
    <property type="term" value="P:translation"/>
    <property type="evidence" value="ECO:0007669"/>
    <property type="project" value="InterPro"/>
</dbReference>
<dbReference type="InterPro" id="IPR012678">
    <property type="entry name" value="Ribosomal_uL23/eL15/eS24_sf"/>
</dbReference>
<gene>
    <name evidence="4" type="ORF">AV274_2075</name>
</gene>
<dbReference type="OrthoDB" id="275582at2759"/>
<keyword evidence="5" id="KW-1185">Reference proteome</keyword>
<evidence type="ECO:0000256" key="2">
    <source>
        <dbReference type="ARBA" id="ARBA00022980"/>
    </source>
</evidence>
<evidence type="ECO:0008006" key="6">
    <source>
        <dbReference type="Google" id="ProtNLM"/>
    </source>
</evidence>
<evidence type="ECO:0000313" key="4">
    <source>
        <dbReference type="EMBL" id="OAO16134.1"/>
    </source>
</evidence>
<dbReference type="Proteomes" id="UP000078348">
    <property type="component" value="Unassembled WGS sequence"/>
</dbReference>
<comment type="caution">
    <text evidence="4">The sequence shown here is derived from an EMBL/GenBank/DDBJ whole genome shotgun (WGS) entry which is preliminary data.</text>
</comment>
<dbReference type="Pfam" id="PF00276">
    <property type="entry name" value="Ribosomal_L23"/>
    <property type="match status" value="1"/>
</dbReference>
<keyword evidence="2" id="KW-0689">Ribosomal protein</keyword>
<keyword evidence="3" id="KW-0687">Ribonucleoprotein</keyword>
<dbReference type="GO" id="GO:0005840">
    <property type="term" value="C:ribosome"/>
    <property type="evidence" value="ECO:0007669"/>
    <property type="project" value="UniProtKB-KW"/>
</dbReference>
<dbReference type="InterPro" id="IPR013025">
    <property type="entry name" value="Ribosomal_uL23-like"/>
</dbReference>
<reference evidence="4 5" key="1">
    <citation type="submission" date="2016-05" db="EMBL/GenBank/DDBJ databases">
        <title>Nuclear genome of Blastocystis sp. subtype 1 NandII.</title>
        <authorList>
            <person name="Gentekaki E."/>
            <person name="Curtis B."/>
            <person name="Stairs C."/>
            <person name="Eme L."/>
            <person name="Herman E."/>
            <person name="Klimes V."/>
            <person name="Arias M.C."/>
            <person name="Elias M."/>
            <person name="Hilliou F."/>
            <person name="Klute M."/>
            <person name="Malik S.-B."/>
            <person name="Pightling A."/>
            <person name="Rachubinski R."/>
            <person name="Salas D."/>
            <person name="Schlacht A."/>
            <person name="Suga H."/>
            <person name="Archibald J."/>
            <person name="Ball S.G."/>
            <person name="Clark G."/>
            <person name="Dacks J."/>
            <person name="Van Der Giezen M."/>
            <person name="Tsaousis A."/>
            <person name="Roger A."/>
        </authorList>
    </citation>
    <scope>NUCLEOTIDE SEQUENCE [LARGE SCALE GENOMIC DNA]</scope>
    <source>
        <strain evidence="5">ATCC 50177 / NandII</strain>
    </source>
</reference>
<evidence type="ECO:0000256" key="3">
    <source>
        <dbReference type="ARBA" id="ARBA00023274"/>
    </source>
</evidence>
<dbReference type="InterPro" id="IPR012677">
    <property type="entry name" value="Nucleotide-bd_a/b_plait_sf"/>
</dbReference>
<accession>A0A196SJM8</accession>
<dbReference type="AlphaFoldDB" id="A0A196SJM8"/>
<name>A0A196SJM8_BLAHN</name>
<proteinExistence type="inferred from homology"/>
<feature type="non-terminal residue" evidence="4">
    <location>
        <position position="49"/>
    </location>
</feature>
<dbReference type="Gene3D" id="3.30.70.330">
    <property type="match status" value="1"/>
</dbReference>
<dbReference type="GO" id="GO:0003735">
    <property type="term" value="F:structural constituent of ribosome"/>
    <property type="evidence" value="ECO:0007669"/>
    <property type="project" value="InterPro"/>
</dbReference>
<dbReference type="SUPFAM" id="SSF54189">
    <property type="entry name" value="Ribosomal proteins S24e, L23 and L15e"/>
    <property type="match status" value="1"/>
</dbReference>
<comment type="similarity">
    <text evidence="1">Belongs to the universal ribosomal protein uL23 family.</text>
</comment>
<protein>
    <recommendedName>
        <fullName evidence="6">50S ribosomal protein L23</fullName>
    </recommendedName>
</protein>
<organism evidence="4 5">
    <name type="scientific">Blastocystis sp. subtype 1 (strain ATCC 50177 / NandII)</name>
    <dbReference type="NCBI Taxonomy" id="478820"/>
    <lineage>
        <taxon>Eukaryota</taxon>
        <taxon>Sar</taxon>
        <taxon>Stramenopiles</taxon>
        <taxon>Bigyra</taxon>
        <taxon>Opalozoa</taxon>
        <taxon>Opalinata</taxon>
        <taxon>Blastocystidae</taxon>
        <taxon>Blastocystis</taxon>
    </lineage>
</organism>
<sequence>MILLSKDITDFTKEGPYIFRVAKSMTKPQIKEYLDKIYNVRVTRVNTSN</sequence>